<evidence type="ECO:0000313" key="1">
    <source>
        <dbReference type="EMBL" id="ADU25694.1"/>
    </source>
</evidence>
<dbReference type="RefSeq" id="WP_013484075.1">
    <property type="nucleotide sequence ID" value="NC_014828.1"/>
</dbReference>
<sequence length="301" mass="31607">MAALYDLLNRRDTWANWQNNNIILPDGVLGVITDSPADELWLLMGDGTTHVKDLKIWKLYQVDMSSLAQSVITLQQTVAALQQVVSTDGTATLSQLTLKSDGVHDPLTVEGVDGVSVGSIDKDGYTYIGKASTIMAEDDDHMILSNVGYLGGAQAQGGVNLDNVSGLFGMVDENGNGINVTGITMLEFNGAANMNLPSTGLNVNGGPLTSNEKFTSNGGAQINGNTTINGDTSVYGEVASVAPSSLATMSGPTSSRPTQIMDNVPVIPGYQYFDTTLGKPIWVKSNVNGTVTWVDSTGAVV</sequence>
<dbReference type="KEGG" id="eha:Ethha_0485"/>
<evidence type="ECO:0000313" key="2">
    <source>
        <dbReference type="EMBL" id="ADU26070.1"/>
    </source>
</evidence>
<dbReference type="STRING" id="663278.Ethha_0104"/>
<dbReference type="SUPFAM" id="SSF69349">
    <property type="entry name" value="Phage fibre proteins"/>
    <property type="match status" value="1"/>
</dbReference>
<evidence type="ECO:0000313" key="3">
    <source>
        <dbReference type="Proteomes" id="UP000001551"/>
    </source>
</evidence>
<dbReference type="HOGENOM" id="CLU_923611_0_0_9"/>
<organism evidence="1 3">
    <name type="scientific">Ethanoligenens harbinense (strain DSM 18485 / JCM 12961 / CGMCC 1.5033 / YUAN-3)</name>
    <dbReference type="NCBI Taxonomy" id="663278"/>
    <lineage>
        <taxon>Bacteria</taxon>
        <taxon>Bacillati</taxon>
        <taxon>Bacillota</taxon>
        <taxon>Clostridia</taxon>
        <taxon>Eubacteriales</taxon>
        <taxon>Oscillospiraceae</taxon>
        <taxon>Ethanoligenens</taxon>
    </lineage>
</organism>
<reference evidence="1 3" key="1">
    <citation type="submission" date="2010-12" db="EMBL/GenBank/DDBJ databases">
        <title>Complete sequence of Ethanoligenens harbinense YUAN-3.</title>
        <authorList>
            <person name="Lucas S."/>
            <person name="Copeland A."/>
            <person name="Lapidus A."/>
            <person name="Cheng J.-F."/>
            <person name="Bruce D."/>
            <person name="Goodwin L."/>
            <person name="Pitluck S."/>
            <person name="Chertkov O."/>
            <person name="Misra M."/>
            <person name="Detter J.C."/>
            <person name="Han C."/>
            <person name="Tapia R."/>
            <person name="Land M."/>
            <person name="Hauser L."/>
            <person name="Jeffries C."/>
            <person name="Kyrpides N."/>
            <person name="Ivanova N."/>
            <person name="Mikhailova N."/>
            <person name="Wang A."/>
            <person name="Mouttaki H."/>
            <person name="He Z."/>
            <person name="Zhou J."/>
            <person name="Hemme C.L."/>
            <person name="Woyke T."/>
        </authorList>
    </citation>
    <scope>NUCLEOTIDE SEQUENCE [LARGE SCALE GENOMIC DNA]</scope>
    <source>
        <strain evidence="3">DSM 18485 / JCM 12961 / CGMCC 1.5033 / YUAN-3</strain>
        <strain evidence="1">YUAN-3</strain>
    </source>
</reference>
<reference evidence="1" key="2">
    <citation type="submission" date="2010-12" db="EMBL/GenBank/DDBJ databases">
        <authorList>
            <consortium name="US DOE Joint Genome Institute"/>
            <person name="Lucas S."/>
            <person name="Copeland A."/>
            <person name="Lapidus A."/>
            <person name="Cheng J.-F."/>
            <person name="Bruce D."/>
            <person name="Goodwin L."/>
            <person name="Pitluck S."/>
            <person name="Chertkov O."/>
            <person name="Misra M."/>
            <person name="Detter J.C."/>
            <person name="Han C."/>
            <person name="Tapia R."/>
            <person name="Land M."/>
            <person name="Hauser L."/>
            <person name="Jeffries C."/>
            <person name="Kyrpides N."/>
            <person name="Ivanova N."/>
            <person name="Mikhailova N."/>
            <person name="Wang A."/>
            <person name="Mouttaki H."/>
            <person name="He Z."/>
            <person name="Zhou J."/>
            <person name="Hemme C.L."/>
            <person name="Woyke T."/>
        </authorList>
    </citation>
    <scope>NUCLEOTIDE SEQUENCE</scope>
    <source>
        <strain evidence="1">YUAN-3</strain>
    </source>
</reference>
<proteinExistence type="predicted"/>
<dbReference type="AlphaFoldDB" id="E6U615"/>
<keyword evidence="3" id="KW-1185">Reference proteome</keyword>
<name>E6U615_ETHHY</name>
<accession>E6U615</accession>
<protein>
    <submittedName>
        <fullName evidence="1">Uncharacterized protein</fullName>
    </submittedName>
</protein>
<gene>
    <name evidence="1" type="ordered locus">Ethha_0104</name>
    <name evidence="2" type="ordered locus">Ethha_0485</name>
</gene>
<dbReference type="EMBL" id="CP002400">
    <property type="protein sequence ID" value="ADU25694.1"/>
    <property type="molecule type" value="Genomic_DNA"/>
</dbReference>
<dbReference type="KEGG" id="eha:Ethha_0104"/>
<dbReference type="EMBL" id="CP002400">
    <property type="protein sequence ID" value="ADU26070.1"/>
    <property type="molecule type" value="Genomic_DNA"/>
</dbReference>
<dbReference type="Proteomes" id="UP000001551">
    <property type="component" value="Chromosome"/>
</dbReference>